<dbReference type="InterPro" id="IPR042525">
    <property type="entry name" value="Rad52_Rad59_Rad22_sf"/>
</dbReference>
<comment type="similarity">
    <text evidence="1">Belongs to the RAD52 family.</text>
</comment>
<gene>
    <name evidence="5" type="ORF">HCN52_00895</name>
</gene>
<evidence type="ECO:0000256" key="2">
    <source>
        <dbReference type="ARBA" id="ARBA00022763"/>
    </source>
</evidence>
<comment type="caution">
    <text evidence="5">The sequence shown here is derived from an EMBL/GenBank/DDBJ whole genome shotgun (WGS) entry which is preliminary data.</text>
</comment>
<evidence type="ECO:0000256" key="3">
    <source>
        <dbReference type="ARBA" id="ARBA00023204"/>
    </source>
</evidence>
<keyword evidence="3" id="KW-0234">DNA repair</keyword>
<dbReference type="Gene3D" id="3.30.390.80">
    <property type="entry name" value="DNA repair protein Rad52/59/22"/>
    <property type="match status" value="1"/>
</dbReference>
<feature type="compositionally biased region" description="Pro residues" evidence="4">
    <location>
        <begin position="186"/>
        <end position="200"/>
    </location>
</feature>
<evidence type="ECO:0000313" key="6">
    <source>
        <dbReference type="Proteomes" id="UP000727056"/>
    </source>
</evidence>
<dbReference type="Pfam" id="PF04098">
    <property type="entry name" value="Rad52_Rad22"/>
    <property type="match status" value="1"/>
</dbReference>
<evidence type="ECO:0000256" key="1">
    <source>
        <dbReference type="ARBA" id="ARBA00006638"/>
    </source>
</evidence>
<feature type="region of interest" description="Disordered" evidence="4">
    <location>
        <begin position="158"/>
        <end position="210"/>
    </location>
</feature>
<feature type="compositionally biased region" description="Basic and acidic residues" evidence="4">
    <location>
        <begin position="166"/>
        <end position="179"/>
    </location>
</feature>
<reference evidence="5 6" key="1">
    <citation type="submission" date="2020-03" db="EMBL/GenBank/DDBJ databases">
        <title>Draft genome of Streptomyces sp. ventii, isolated from the Axial Seamount in the Pacific Ocean, and resequencing of the two type strains Streptomyces lonarensis strain NCL 716 and Streptomyces bohaiensis strain 11A07.</title>
        <authorList>
            <person name="Loughran R.M."/>
            <person name="Pfannmuller K.M."/>
            <person name="Wasson B.J."/>
            <person name="Deadmond M.C."/>
            <person name="Paddock B.E."/>
            <person name="Koyack M.J."/>
            <person name="Gallegos D.A."/>
            <person name="Mitchell E.A."/>
            <person name="Ushijima B."/>
            <person name="Saw J.H."/>
            <person name="Mcphail K.L."/>
            <person name="Videau P."/>
        </authorList>
    </citation>
    <scope>NUCLEOTIDE SEQUENCE [LARGE SCALE GENOMIC DNA]</scope>
    <source>
        <strain evidence="5 6">11A07</strain>
    </source>
</reference>
<evidence type="ECO:0000313" key="5">
    <source>
        <dbReference type="EMBL" id="NJQ13542.1"/>
    </source>
</evidence>
<proteinExistence type="inferred from homology"/>
<dbReference type="InterPro" id="IPR041247">
    <property type="entry name" value="Rad52_fam"/>
</dbReference>
<name>A0ABX1C879_9ACTN</name>
<dbReference type="Proteomes" id="UP000727056">
    <property type="component" value="Unassembled WGS sequence"/>
</dbReference>
<evidence type="ECO:0000256" key="4">
    <source>
        <dbReference type="SAM" id="MobiDB-lite"/>
    </source>
</evidence>
<sequence>MTTTDTPTLTDRQRERLLRPLNPARTQRNPAGFRYLEAWDVRRYLTRIFGFGGYSTDLLSLDLAHAAEVTPRRWVVVYRAAVKLTVYVDGREFGHWHGVATGAGRNLPVADAHDIAAKAADSGALKRAATNLGDQFGLSLYDGGSLDPVVLGTLVKSTTAPPEADTQVKPDPEETHPDEATTVPTTPAPTPAATAPPAPAPTTNRQVPEPAPVDIERERARREMLDAAASVGFSDGIAAQFEAHFGHPIRQGTTAEFQQARDLMTGGQ</sequence>
<dbReference type="RefSeq" id="WP_168086376.1">
    <property type="nucleotide sequence ID" value="NZ_JAAVJC010000002.1"/>
</dbReference>
<accession>A0ABX1C879</accession>
<dbReference type="SUPFAM" id="SSF54768">
    <property type="entry name" value="dsRNA-binding domain-like"/>
    <property type="match status" value="1"/>
</dbReference>
<dbReference type="EMBL" id="JAAVJC010000002">
    <property type="protein sequence ID" value="NJQ13542.1"/>
    <property type="molecule type" value="Genomic_DNA"/>
</dbReference>
<keyword evidence="2" id="KW-0227">DNA damage</keyword>
<organism evidence="5 6">
    <name type="scientific">Streptomyces bohaiensis</name>
    <dbReference type="NCBI Taxonomy" id="1431344"/>
    <lineage>
        <taxon>Bacteria</taxon>
        <taxon>Bacillati</taxon>
        <taxon>Actinomycetota</taxon>
        <taxon>Actinomycetes</taxon>
        <taxon>Kitasatosporales</taxon>
        <taxon>Streptomycetaceae</taxon>
        <taxon>Streptomyces</taxon>
    </lineage>
</organism>
<keyword evidence="6" id="KW-1185">Reference proteome</keyword>
<protein>
    <submittedName>
        <fullName evidence="5">Uncharacterized protein</fullName>
    </submittedName>
</protein>